<accession>A0A1J4K5F0</accession>
<dbReference type="Proteomes" id="UP000179807">
    <property type="component" value="Unassembled WGS sequence"/>
</dbReference>
<feature type="transmembrane region" description="Helical" evidence="1">
    <location>
        <begin position="94"/>
        <end position="121"/>
    </location>
</feature>
<keyword evidence="1" id="KW-1133">Transmembrane helix</keyword>
<dbReference type="EMBL" id="MLAK01000737">
    <property type="protein sequence ID" value="OHT06096.1"/>
    <property type="molecule type" value="Genomic_DNA"/>
</dbReference>
<comment type="caution">
    <text evidence="2">The sequence shown here is derived from an EMBL/GenBank/DDBJ whole genome shotgun (WGS) entry which is preliminary data.</text>
</comment>
<keyword evidence="3" id="KW-1185">Reference proteome</keyword>
<dbReference type="GeneID" id="94839399"/>
<dbReference type="AlphaFoldDB" id="A0A1J4K5F0"/>
<sequence length="223" mass="25742">MAMASKGWCIIYEKLPTIDIVKSLFYSLLFAIPQVLLDNFDFGFIRFVVFGIEMAGMINYYWYLCEASLHALRIIVGHLYVIKEKNINPKSTPIYRNLIIFAFIMIGVLIYIVLVSFSVLIQLADIPYWVDSFINDLITSIFLIFIGFHFRLKSSLKNGYMVMIENVNENEEPQEFTKEQLTEIFNNYKEVLNGTNLNDYSAGDILPPQPIEIKGENEKKGCC</sequence>
<evidence type="ECO:0000313" key="3">
    <source>
        <dbReference type="Proteomes" id="UP000179807"/>
    </source>
</evidence>
<keyword evidence="1" id="KW-0812">Transmembrane</keyword>
<organism evidence="2 3">
    <name type="scientific">Tritrichomonas foetus</name>
    <dbReference type="NCBI Taxonomy" id="1144522"/>
    <lineage>
        <taxon>Eukaryota</taxon>
        <taxon>Metamonada</taxon>
        <taxon>Parabasalia</taxon>
        <taxon>Tritrichomonadida</taxon>
        <taxon>Tritrichomonadidae</taxon>
        <taxon>Tritrichomonas</taxon>
    </lineage>
</organism>
<evidence type="ECO:0000313" key="2">
    <source>
        <dbReference type="EMBL" id="OHT06096.1"/>
    </source>
</evidence>
<gene>
    <name evidence="2" type="ORF">TRFO_26020</name>
</gene>
<dbReference type="RefSeq" id="XP_068359232.1">
    <property type="nucleotide sequence ID" value="XM_068504695.1"/>
</dbReference>
<keyword evidence="1" id="KW-0472">Membrane</keyword>
<name>A0A1J4K5F0_9EUKA</name>
<proteinExistence type="predicted"/>
<evidence type="ECO:0000256" key="1">
    <source>
        <dbReference type="SAM" id="Phobius"/>
    </source>
</evidence>
<feature type="transmembrane region" description="Helical" evidence="1">
    <location>
        <begin position="133"/>
        <end position="152"/>
    </location>
</feature>
<reference evidence="2" key="1">
    <citation type="submission" date="2016-10" db="EMBL/GenBank/DDBJ databases">
        <authorList>
            <person name="Benchimol M."/>
            <person name="Almeida L.G."/>
            <person name="Vasconcelos A.T."/>
            <person name="Perreira-Neves A."/>
            <person name="Rosa I.A."/>
            <person name="Tasca T."/>
            <person name="Bogo M.R."/>
            <person name="de Souza W."/>
        </authorList>
    </citation>
    <scope>NUCLEOTIDE SEQUENCE [LARGE SCALE GENOMIC DNA]</scope>
    <source>
        <strain evidence="2">K</strain>
    </source>
</reference>
<dbReference type="VEuPathDB" id="TrichDB:TRFO_26020"/>
<feature type="transmembrane region" description="Helical" evidence="1">
    <location>
        <begin position="20"/>
        <end position="40"/>
    </location>
</feature>
<dbReference type="OrthoDB" id="10669912at2759"/>
<protein>
    <submittedName>
        <fullName evidence="2">Uncharacterized protein</fullName>
    </submittedName>
</protein>